<dbReference type="Pfam" id="PF00550">
    <property type="entry name" value="PP-binding"/>
    <property type="match status" value="1"/>
</dbReference>
<gene>
    <name evidence="3" type="ORF">GCM10009863_59010</name>
</gene>
<name>A0ABN3QTJ8_9ACTN</name>
<evidence type="ECO:0000259" key="2">
    <source>
        <dbReference type="Pfam" id="PF00550"/>
    </source>
</evidence>
<evidence type="ECO:0000256" key="1">
    <source>
        <dbReference type="SAM" id="MobiDB-lite"/>
    </source>
</evidence>
<organism evidence="3 4">
    <name type="scientific">Streptomyces axinellae</name>
    <dbReference type="NCBI Taxonomy" id="552788"/>
    <lineage>
        <taxon>Bacteria</taxon>
        <taxon>Bacillati</taxon>
        <taxon>Actinomycetota</taxon>
        <taxon>Actinomycetes</taxon>
        <taxon>Kitasatosporales</taxon>
        <taxon>Streptomycetaceae</taxon>
        <taxon>Streptomyces</taxon>
    </lineage>
</organism>
<dbReference type="InterPro" id="IPR009081">
    <property type="entry name" value="PP-bd_ACP"/>
</dbReference>
<dbReference type="RefSeq" id="WP_344570109.1">
    <property type="nucleotide sequence ID" value="NZ_BAAARJ010000024.1"/>
</dbReference>
<accession>A0ABN3QTJ8</accession>
<evidence type="ECO:0000313" key="3">
    <source>
        <dbReference type="EMBL" id="GAA2634862.1"/>
    </source>
</evidence>
<evidence type="ECO:0000313" key="4">
    <source>
        <dbReference type="Proteomes" id="UP001501447"/>
    </source>
</evidence>
<dbReference type="Proteomes" id="UP001501447">
    <property type="component" value="Unassembled WGS sequence"/>
</dbReference>
<dbReference type="SUPFAM" id="SSF47336">
    <property type="entry name" value="ACP-like"/>
    <property type="match status" value="1"/>
</dbReference>
<dbReference type="InterPro" id="IPR036736">
    <property type="entry name" value="ACP-like_sf"/>
</dbReference>
<protein>
    <recommendedName>
        <fullName evidence="2">Carrier domain-containing protein</fullName>
    </recommendedName>
</protein>
<dbReference type="EMBL" id="BAAARJ010000024">
    <property type="protein sequence ID" value="GAA2634862.1"/>
    <property type="molecule type" value="Genomic_DNA"/>
</dbReference>
<reference evidence="3 4" key="1">
    <citation type="journal article" date="2019" name="Int. J. Syst. Evol. Microbiol.">
        <title>The Global Catalogue of Microorganisms (GCM) 10K type strain sequencing project: providing services to taxonomists for standard genome sequencing and annotation.</title>
        <authorList>
            <consortium name="The Broad Institute Genomics Platform"/>
            <consortium name="The Broad Institute Genome Sequencing Center for Infectious Disease"/>
            <person name="Wu L."/>
            <person name="Ma J."/>
        </authorList>
    </citation>
    <scope>NUCLEOTIDE SEQUENCE [LARGE SCALE GENOMIC DNA]</scope>
    <source>
        <strain evidence="3 4">JCM 16373</strain>
    </source>
</reference>
<feature type="domain" description="Carrier" evidence="2">
    <location>
        <begin position="29"/>
        <end position="81"/>
    </location>
</feature>
<feature type="region of interest" description="Disordered" evidence="1">
    <location>
        <begin position="91"/>
        <end position="118"/>
    </location>
</feature>
<keyword evidence="4" id="KW-1185">Reference proteome</keyword>
<sequence>MAATATESAVTGKLIAFMRERFIPEEFRESFDEDTKLLELGVLDSLNAARLLNFIRSDLGVGLPSSAIDSDTFQDVRHLAAAVCAVQPDGAAAQARATDRTRAPAPPPAPAAPKESRA</sequence>
<comment type="caution">
    <text evidence="3">The sequence shown here is derived from an EMBL/GenBank/DDBJ whole genome shotgun (WGS) entry which is preliminary data.</text>
</comment>
<dbReference type="Gene3D" id="1.10.1200.10">
    <property type="entry name" value="ACP-like"/>
    <property type="match status" value="1"/>
</dbReference>
<proteinExistence type="predicted"/>